<feature type="compositionally biased region" description="Pro residues" evidence="1">
    <location>
        <begin position="192"/>
        <end position="206"/>
    </location>
</feature>
<proteinExistence type="predicted"/>
<feature type="region of interest" description="Disordered" evidence="1">
    <location>
        <begin position="156"/>
        <end position="218"/>
    </location>
</feature>
<feature type="region of interest" description="Disordered" evidence="1">
    <location>
        <begin position="86"/>
        <end position="105"/>
    </location>
</feature>
<dbReference type="AlphaFoldDB" id="A0AAD8T4Z6"/>
<sequence>MRRRTVQPPPHVYKPHITYKLFAGTRPRTRAPSASTYCYYGRESVYISGNPRVDGHARDLHQLRHRSDAIFTEPTSSTPRAGTLLHQHQAASQLRHQPRSALHRAKLQRPEQLRQAVGLHQDLRRVLHRQVYVNMHGLHRHPRQHCRRRLRHKNPAAAAEPLPPPHYDKNPPPPQTHCRRRTTIKPAAAAEPLPPPRYDKNPPPPQNRCRRRATTKTL</sequence>
<keyword evidence="3" id="KW-1185">Reference proteome</keyword>
<evidence type="ECO:0000313" key="3">
    <source>
        <dbReference type="Proteomes" id="UP001231189"/>
    </source>
</evidence>
<feature type="compositionally biased region" description="Basic residues" evidence="1">
    <location>
        <begin position="208"/>
        <end position="218"/>
    </location>
</feature>
<comment type="caution">
    <text evidence="2">The sequence shown here is derived from an EMBL/GenBank/DDBJ whole genome shotgun (WGS) entry which is preliminary data.</text>
</comment>
<protein>
    <submittedName>
        <fullName evidence="2">Uncharacterized protein</fullName>
    </submittedName>
</protein>
<feature type="compositionally biased region" description="Pro residues" evidence="1">
    <location>
        <begin position="161"/>
        <end position="175"/>
    </location>
</feature>
<feature type="compositionally biased region" description="Basic residues" evidence="1">
    <location>
        <begin position="96"/>
        <end position="105"/>
    </location>
</feature>
<name>A0AAD8T4Z6_LOLMU</name>
<evidence type="ECO:0000313" key="2">
    <source>
        <dbReference type="EMBL" id="KAK1669449.1"/>
    </source>
</evidence>
<organism evidence="2 3">
    <name type="scientific">Lolium multiflorum</name>
    <name type="common">Italian ryegrass</name>
    <name type="synonym">Lolium perenne subsp. multiflorum</name>
    <dbReference type="NCBI Taxonomy" id="4521"/>
    <lineage>
        <taxon>Eukaryota</taxon>
        <taxon>Viridiplantae</taxon>
        <taxon>Streptophyta</taxon>
        <taxon>Embryophyta</taxon>
        <taxon>Tracheophyta</taxon>
        <taxon>Spermatophyta</taxon>
        <taxon>Magnoliopsida</taxon>
        <taxon>Liliopsida</taxon>
        <taxon>Poales</taxon>
        <taxon>Poaceae</taxon>
        <taxon>BOP clade</taxon>
        <taxon>Pooideae</taxon>
        <taxon>Poodae</taxon>
        <taxon>Poeae</taxon>
        <taxon>Poeae Chloroplast Group 2 (Poeae type)</taxon>
        <taxon>Loliodinae</taxon>
        <taxon>Loliinae</taxon>
        <taxon>Lolium</taxon>
    </lineage>
</organism>
<accession>A0AAD8T4Z6</accession>
<dbReference type="Proteomes" id="UP001231189">
    <property type="component" value="Unassembled WGS sequence"/>
</dbReference>
<reference evidence="2" key="1">
    <citation type="submission" date="2023-07" db="EMBL/GenBank/DDBJ databases">
        <title>A chromosome-level genome assembly of Lolium multiflorum.</title>
        <authorList>
            <person name="Chen Y."/>
            <person name="Copetti D."/>
            <person name="Kolliker R."/>
            <person name="Studer B."/>
        </authorList>
    </citation>
    <scope>NUCLEOTIDE SEQUENCE</scope>
    <source>
        <strain evidence="2">02402/16</strain>
        <tissue evidence="2">Leaf</tissue>
    </source>
</reference>
<dbReference type="EMBL" id="JAUUTY010000003">
    <property type="protein sequence ID" value="KAK1669449.1"/>
    <property type="molecule type" value="Genomic_DNA"/>
</dbReference>
<evidence type="ECO:0000256" key="1">
    <source>
        <dbReference type="SAM" id="MobiDB-lite"/>
    </source>
</evidence>
<gene>
    <name evidence="2" type="ORF">QYE76_057608</name>
</gene>